<dbReference type="PATRIC" id="fig|1321820.3.peg.889"/>
<dbReference type="InterPro" id="IPR041420">
    <property type="entry name" value="PBECR4"/>
</dbReference>
<organism evidence="2 3">
    <name type="scientific">Gemella bergeri ATCC 700627</name>
    <dbReference type="NCBI Taxonomy" id="1321820"/>
    <lineage>
        <taxon>Bacteria</taxon>
        <taxon>Bacillati</taxon>
        <taxon>Bacillota</taxon>
        <taxon>Bacilli</taxon>
        <taxon>Bacillales</taxon>
        <taxon>Gemellaceae</taxon>
        <taxon>Gemella</taxon>
    </lineage>
</organism>
<dbReference type="Proteomes" id="UP000016637">
    <property type="component" value="Unassembled WGS sequence"/>
</dbReference>
<reference evidence="2 3" key="1">
    <citation type="submission" date="2013-08" db="EMBL/GenBank/DDBJ databases">
        <authorList>
            <person name="Weinstock G."/>
            <person name="Sodergren E."/>
            <person name="Wylie T."/>
            <person name="Fulton L."/>
            <person name="Fulton R."/>
            <person name="Fronick C."/>
            <person name="O'Laughlin M."/>
            <person name="Godfrey J."/>
            <person name="Miner T."/>
            <person name="Herter B."/>
            <person name="Appelbaum E."/>
            <person name="Cordes M."/>
            <person name="Lek S."/>
            <person name="Wollam A."/>
            <person name="Pepin K.H."/>
            <person name="Palsikar V.B."/>
            <person name="Mitreva M."/>
            <person name="Wilson R.K."/>
        </authorList>
    </citation>
    <scope>NUCLEOTIDE SEQUENCE [LARGE SCALE GENOMIC DNA]</scope>
    <source>
        <strain evidence="2 3">ATCC 700627</strain>
    </source>
</reference>
<sequence>MDNVDLKKLYDDYKKKFHNNSCMIETNYKKLNEFIVKFNILDLHHLFGIHKLENINASKTKEFLEKNELDLNKYRKYKNFNEVVNRINNYNFISEIFIDKKYNYCILAKDLNKNTMKLSVVFYKENEDKYIVFGLRKIYKNVFVPTTLHEGRGQAIYKSYRQTKIKNIKWLD</sequence>
<keyword evidence="3" id="KW-1185">Reference proteome</keyword>
<dbReference type="eggNOG" id="ENOG50345GT">
    <property type="taxonomic scope" value="Bacteria"/>
</dbReference>
<dbReference type="EMBL" id="AWVP01000059">
    <property type="protein sequence ID" value="ERK57812.1"/>
    <property type="molecule type" value="Genomic_DNA"/>
</dbReference>
<dbReference type="RefSeq" id="WP_021753571.1">
    <property type="nucleotide sequence ID" value="NZ_KI271873.1"/>
</dbReference>
<gene>
    <name evidence="2" type="ORF">HMPREF1983_00915</name>
</gene>
<evidence type="ECO:0000313" key="2">
    <source>
        <dbReference type="EMBL" id="ERK57812.1"/>
    </source>
</evidence>
<dbReference type="Pfam" id="PF18813">
    <property type="entry name" value="PBECR4"/>
    <property type="match status" value="1"/>
</dbReference>
<name>U2S4U7_9BACL</name>
<dbReference type="HOGENOM" id="CLU_117590_0_0_9"/>
<feature type="domain" description="Phage-Barnase-EndoU-ColicinE5/D-RelE like nuclease 4" evidence="1">
    <location>
        <begin position="6"/>
        <end position="170"/>
    </location>
</feature>
<accession>U2S4U7</accession>
<evidence type="ECO:0000259" key="1">
    <source>
        <dbReference type="Pfam" id="PF18813"/>
    </source>
</evidence>
<dbReference type="AlphaFoldDB" id="U2S4U7"/>
<comment type="caution">
    <text evidence="2">The sequence shown here is derived from an EMBL/GenBank/DDBJ whole genome shotgun (WGS) entry which is preliminary data.</text>
</comment>
<protein>
    <recommendedName>
        <fullName evidence="1">Phage-Barnase-EndoU-ColicinE5/D-RelE like nuclease 4 domain-containing protein</fullName>
    </recommendedName>
</protein>
<evidence type="ECO:0000313" key="3">
    <source>
        <dbReference type="Proteomes" id="UP000016637"/>
    </source>
</evidence>
<proteinExistence type="predicted"/>